<evidence type="ECO:0000256" key="5">
    <source>
        <dbReference type="ARBA" id="ARBA00012234"/>
    </source>
</evidence>
<reference evidence="17 18" key="1">
    <citation type="submission" date="2016-10" db="EMBL/GenBank/DDBJ databases">
        <authorList>
            <person name="de Groot N.N."/>
        </authorList>
    </citation>
    <scope>NUCLEOTIDE SEQUENCE [LARGE SCALE GENOMIC DNA]</scope>
    <source>
        <strain evidence="17 18">Nm146</strain>
    </source>
</reference>
<keyword evidence="8" id="KW-0289">Folate biosynthesis</keyword>
<dbReference type="AlphaFoldDB" id="A0A1I4S4C8"/>
<protein>
    <recommendedName>
        <fullName evidence="7">Dihydroneopterin aldolase</fullName>
        <ecNumber evidence="6">4.1.2.25</ecNumber>
        <ecNumber evidence="5">5.1.99.8</ecNumber>
    </recommendedName>
    <alternativeName>
        <fullName evidence="12">7,8-dihydroneopterin 2'-epimerase</fullName>
    </alternativeName>
    <alternativeName>
        <fullName evidence="14">7,8-dihydroneopterin aldolase</fullName>
    </alternativeName>
    <alternativeName>
        <fullName evidence="11">7,8-dihydroneopterin epimerase</fullName>
    </alternativeName>
    <alternativeName>
        <fullName evidence="13">Dihydroneopterin epimerase</fullName>
    </alternativeName>
</protein>
<dbReference type="GO" id="GO:0005737">
    <property type="term" value="C:cytoplasm"/>
    <property type="evidence" value="ECO:0007669"/>
    <property type="project" value="TreeGrafter"/>
</dbReference>
<keyword evidence="16" id="KW-0378">Hydrolase</keyword>
<name>A0A1I4S4C8_9PROT</name>
<reference evidence="16" key="2">
    <citation type="submission" date="2021-02" db="EMBL/GenBank/DDBJ databases">
        <authorList>
            <person name="Han P."/>
        </authorList>
    </citation>
    <scope>NUCLEOTIDE SEQUENCE</scope>
    <source>
        <strain evidence="16">Nitrosomonas nitrosa 18-3D</strain>
    </source>
</reference>
<dbReference type="EC" id="4.1.2.25" evidence="6"/>
<evidence type="ECO:0000256" key="6">
    <source>
        <dbReference type="ARBA" id="ARBA00013043"/>
    </source>
</evidence>
<dbReference type="GO" id="GO:0004150">
    <property type="term" value="F:dihydroneopterin aldolase activity"/>
    <property type="evidence" value="ECO:0007669"/>
    <property type="project" value="UniProtKB-EC"/>
</dbReference>
<dbReference type="RefSeq" id="WP_090670499.1">
    <property type="nucleotide sequence ID" value="NZ_CAJNAP010000008.1"/>
</dbReference>
<dbReference type="Proteomes" id="UP000601736">
    <property type="component" value="Unassembled WGS sequence"/>
</dbReference>
<evidence type="ECO:0000256" key="14">
    <source>
        <dbReference type="ARBA" id="ARBA00032903"/>
    </source>
</evidence>
<dbReference type="GO" id="GO:0016787">
    <property type="term" value="F:hydrolase activity"/>
    <property type="evidence" value="ECO:0007669"/>
    <property type="project" value="UniProtKB-KW"/>
</dbReference>
<dbReference type="EMBL" id="FOUF01000022">
    <property type="protein sequence ID" value="SFM59325.1"/>
    <property type="molecule type" value="Genomic_DNA"/>
</dbReference>
<evidence type="ECO:0000313" key="16">
    <source>
        <dbReference type="EMBL" id="CAE6497803.1"/>
    </source>
</evidence>
<evidence type="ECO:0000256" key="8">
    <source>
        <dbReference type="ARBA" id="ARBA00022909"/>
    </source>
</evidence>
<evidence type="ECO:0000259" key="15">
    <source>
        <dbReference type="SMART" id="SM00905"/>
    </source>
</evidence>
<evidence type="ECO:0000256" key="11">
    <source>
        <dbReference type="ARBA" id="ARBA00029947"/>
    </source>
</evidence>
<comment type="catalytic activity">
    <reaction evidence="2">
        <text>7,8-dihydroneopterin = 6-hydroxymethyl-7,8-dihydropterin + glycolaldehyde</text>
        <dbReference type="Rhea" id="RHEA:10540"/>
        <dbReference type="ChEBI" id="CHEBI:17001"/>
        <dbReference type="ChEBI" id="CHEBI:17071"/>
        <dbReference type="ChEBI" id="CHEBI:44841"/>
        <dbReference type="EC" id="4.1.2.25"/>
    </reaction>
</comment>
<organism evidence="17 18">
    <name type="scientific">Nitrosomonas nitrosa</name>
    <dbReference type="NCBI Taxonomy" id="52442"/>
    <lineage>
        <taxon>Bacteria</taxon>
        <taxon>Pseudomonadati</taxon>
        <taxon>Pseudomonadota</taxon>
        <taxon>Betaproteobacteria</taxon>
        <taxon>Nitrosomonadales</taxon>
        <taxon>Nitrosomonadaceae</taxon>
        <taxon>Nitrosomonas</taxon>
    </lineage>
</organism>
<evidence type="ECO:0000256" key="10">
    <source>
        <dbReference type="ARBA" id="ARBA00023239"/>
    </source>
</evidence>
<sequence>MDIIFLHDFKAKTHIGIYPWEKKIAQTIELNLEIALPTNRACFTDNISDALDYSLIIERINDVLAARHFGLLEALAEHIAQIILTEFNSPWVKVSVAKLGIIRGIKKLGVCIERKSLTY</sequence>
<dbReference type="FunFam" id="3.30.1130.10:FF:000002">
    <property type="entry name" value="7,8-dihydroneopterin aldolase"/>
    <property type="match status" value="1"/>
</dbReference>
<dbReference type="Pfam" id="PF02152">
    <property type="entry name" value="FolB"/>
    <property type="match status" value="1"/>
</dbReference>
<evidence type="ECO:0000256" key="13">
    <source>
        <dbReference type="ARBA" id="ARBA00032109"/>
    </source>
</evidence>
<dbReference type="SMART" id="SM00905">
    <property type="entry name" value="FolB"/>
    <property type="match status" value="1"/>
</dbReference>
<dbReference type="NCBIfam" id="TIGR00526">
    <property type="entry name" value="folB_dom"/>
    <property type="match status" value="1"/>
</dbReference>
<evidence type="ECO:0000256" key="12">
    <source>
        <dbReference type="ARBA" id="ARBA00031101"/>
    </source>
</evidence>
<keyword evidence="10" id="KW-0456">Lyase</keyword>
<evidence type="ECO:0000256" key="7">
    <source>
        <dbReference type="ARBA" id="ARBA00018285"/>
    </source>
</evidence>
<evidence type="ECO:0000313" key="18">
    <source>
        <dbReference type="Proteomes" id="UP000199561"/>
    </source>
</evidence>
<evidence type="ECO:0000256" key="4">
    <source>
        <dbReference type="ARBA" id="ARBA00005708"/>
    </source>
</evidence>
<evidence type="ECO:0000256" key="9">
    <source>
        <dbReference type="ARBA" id="ARBA00023235"/>
    </source>
</evidence>
<evidence type="ECO:0000256" key="3">
    <source>
        <dbReference type="ARBA" id="ARBA00005013"/>
    </source>
</evidence>
<dbReference type="InterPro" id="IPR006157">
    <property type="entry name" value="FolB_dom"/>
</dbReference>
<gene>
    <name evidence="16" type="ORF">NMYAN_160034</name>
    <name evidence="17" type="ORF">SAMN05421880_12252</name>
</gene>
<accession>A0A1I4S4C8</accession>
<feature type="domain" description="Dihydroneopterin aldolase/epimerase" evidence="15">
    <location>
        <begin position="4"/>
        <end position="114"/>
    </location>
</feature>
<comment type="similarity">
    <text evidence="4">Belongs to the DHNA family.</text>
</comment>
<evidence type="ECO:0000313" key="17">
    <source>
        <dbReference type="EMBL" id="SFM59325.1"/>
    </source>
</evidence>
<dbReference type="Gene3D" id="3.30.1130.10">
    <property type="match status" value="1"/>
</dbReference>
<dbReference type="OrthoDB" id="9810587at2"/>
<comment type="catalytic activity">
    <reaction evidence="1">
        <text>7,8-dihydroneopterin = 7,8-dihydromonapterin</text>
        <dbReference type="Rhea" id="RHEA:45328"/>
        <dbReference type="ChEBI" id="CHEBI:17001"/>
        <dbReference type="ChEBI" id="CHEBI:71175"/>
        <dbReference type="EC" id="5.1.99.8"/>
    </reaction>
</comment>
<keyword evidence="9" id="KW-0413">Isomerase</keyword>
<dbReference type="GO" id="GO:0016853">
    <property type="term" value="F:isomerase activity"/>
    <property type="evidence" value="ECO:0007669"/>
    <property type="project" value="UniProtKB-KW"/>
</dbReference>
<evidence type="ECO:0000256" key="2">
    <source>
        <dbReference type="ARBA" id="ARBA00001353"/>
    </source>
</evidence>
<dbReference type="STRING" id="52442.SAMN05421880_12252"/>
<evidence type="ECO:0000256" key="1">
    <source>
        <dbReference type="ARBA" id="ARBA00000693"/>
    </source>
</evidence>
<keyword evidence="18" id="KW-1185">Reference proteome</keyword>
<dbReference type="Proteomes" id="UP000199561">
    <property type="component" value="Unassembled WGS sequence"/>
</dbReference>
<proteinExistence type="inferred from homology"/>
<dbReference type="PANTHER" id="PTHR42844">
    <property type="entry name" value="DIHYDRONEOPTERIN ALDOLASE 1-RELATED"/>
    <property type="match status" value="1"/>
</dbReference>
<dbReference type="GO" id="GO:0046656">
    <property type="term" value="P:folic acid biosynthetic process"/>
    <property type="evidence" value="ECO:0007669"/>
    <property type="project" value="UniProtKB-KW"/>
</dbReference>
<comment type="pathway">
    <text evidence="3">Cofactor biosynthesis; tetrahydrofolate biosynthesis; 2-amino-4-hydroxy-6-hydroxymethyl-7,8-dihydropteridine diphosphate from 7,8-dihydroneopterin triphosphate: step 3/4.</text>
</comment>
<dbReference type="EMBL" id="CAJNAP010000008">
    <property type="protein sequence ID" value="CAE6497803.1"/>
    <property type="molecule type" value="Genomic_DNA"/>
</dbReference>
<dbReference type="EC" id="5.1.99.8" evidence="5"/>
<dbReference type="InterPro" id="IPR006156">
    <property type="entry name" value="Dihydroneopterin_aldolase"/>
</dbReference>
<dbReference type="SUPFAM" id="SSF55620">
    <property type="entry name" value="Tetrahydrobiopterin biosynthesis enzymes-like"/>
    <property type="match status" value="1"/>
</dbReference>
<dbReference type="PANTHER" id="PTHR42844:SF1">
    <property type="entry name" value="DIHYDRONEOPTERIN ALDOLASE 1-RELATED"/>
    <property type="match status" value="1"/>
</dbReference>
<dbReference type="InterPro" id="IPR043133">
    <property type="entry name" value="GTP-CH-I_C/QueF"/>
</dbReference>